<evidence type="ECO:0000313" key="1">
    <source>
        <dbReference type="EMBL" id="KGF46527.1"/>
    </source>
</evidence>
<dbReference type="EMBL" id="JRNR01000137">
    <property type="protein sequence ID" value="KGF46527.1"/>
    <property type="molecule type" value="Genomic_DNA"/>
</dbReference>
<dbReference type="Proteomes" id="UP000029538">
    <property type="component" value="Unassembled WGS sequence"/>
</dbReference>
<comment type="caution">
    <text evidence="1">The sequence shown here is derived from an EMBL/GenBank/DDBJ whole genome shotgun (WGS) entry which is preliminary data.</text>
</comment>
<gene>
    <name evidence="1" type="ORF">HMPREF0654_11285</name>
</gene>
<dbReference type="AlphaFoldDB" id="A0A096BUV4"/>
<organism evidence="1 2">
    <name type="scientific">Prevotella disiens DNF00882</name>
    <dbReference type="NCBI Taxonomy" id="1401075"/>
    <lineage>
        <taxon>Bacteria</taxon>
        <taxon>Pseudomonadati</taxon>
        <taxon>Bacteroidota</taxon>
        <taxon>Bacteroidia</taxon>
        <taxon>Bacteroidales</taxon>
        <taxon>Prevotellaceae</taxon>
        <taxon>Prevotella</taxon>
    </lineage>
</organism>
<proteinExistence type="predicted"/>
<protein>
    <submittedName>
        <fullName evidence="1">Uncharacterized protein</fullName>
    </submittedName>
</protein>
<sequence length="238" mass="27802">MTFQFIHTYQYLRCKDTKRGIEWQYRKIGILWFHQLLPPCHAVCHILLECQPDFLLVIFLMLHELAKQSQPRRAGQVQEERRHVDVEVRVAFLHQSEVFHAHLHLVVDDFVLVVCQRRTLGIEEQQPQLRAELLDKSEHRHDVIDLLLPQIEHVEREKFLVVVREDIVVEGTEQRSHHLAEKLVLAAEVVVHVAHRHSRLGCHRANGGLPHAVPDKFPVCRVKDALPDVGLQCLHSQR</sequence>
<name>A0A096BUV4_9BACT</name>
<reference evidence="1 2" key="1">
    <citation type="submission" date="2014-07" db="EMBL/GenBank/DDBJ databases">
        <authorList>
            <person name="McCorrison J."/>
            <person name="Sanka R."/>
            <person name="Torralba M."/>
            <person name="Gillis M."/>
            <person name="Haft D.H."/>
            <person name="Methe B."/>
            <person name="Sutton G."/>
            <person name="Nelson K.E."/>
        </authorList>
    </citation>
    <scope>NUCLEOTIDE SEQUENCE [LARGE SCALE GENOMIC DNA]</scope>
    <source>
        <strain evidence="1 2">DNF00882</strain>
    </source>
</reference>
<evidence type="ECO:0000313" key="2">
    <source>
        <dbReference type="Proteomes" id="UP000029538"/>
    </source>
</evidence>
<accession>A0A096BUV4</accession>